<dbReference type="AlphaFoldDB" id="A0A9W6ZDW2"/>
<proteinExistence type="predicted"/>
<reference evidence="2" key="1">
    <citation type="journal article" date="2023" name="Commun. Biol.">
        <title>Genome analysis of Parmales, the sister group of diatoms, reveals the evolutionary specialization of diatoms from phago-mixotrophs to photoautotrophs.</title>
        <authorList>
            <person name="Ban H."/>
            <person name="Sato S."/>
            <person name="Yoshikawa S."/>
            <person name="Yamada K."/>
            <person name="Nakamura Y."/>
            <person name="Ichinomiya M."/>
            <person name="Sato N."/>
            <person name="Blanc-Mathieu R."/>
            <person name="Endo H."/>
            <person name="Kuwata A."/>
            <person name="Ogata H."/>
        </authorList>
    </citation>
    <scope>NUCLEOTIDE SEQUENCE [LARGE SCALE GENOMIC DNA]</scope>
    <source>
        <strain evidence="2">NIES 3700</strain>
    </source>
</reference>
<sequence>MLGYGLLGDLLSYDFEFTEILVPPQVTFGGDEVKCRFFFEGSVLKEYYVVICIASSELAEPTFKESLPLIDSVELERSVIIKRLTFTDIESTYNKINDQSPPPSSLVLYDPTQKKIDTLKLETYSLSLTPDITLTLEQRYLPDKKGGTDLGFGASVYPCSVVLSLYIYDHIYQGSFLELGSGPGLISCVCKVKGFRGWCTDGDSGSCELSRINLNKLEEGEEVIVEKYLWGEEIDKYVEYVFMSDVVARPYVEDLPKLINTLKELFKINPELKVLFSYKNRGGGEETFWRMAGEWKVERVEEYWIRSEWRKEGIEVWRITTK</sequence>
<name>A0A9W6ZDW2_9STRA</name>
<gene>
    <name evidence="1" type="ORF">TrLO_g8173</name>
</gene>
<keyword evidence="2" id="KW-1185">Reference proteome</keyword>
<dbReference type="InterPro" id="IPR019410">
    <property type="entry name" value="Methyltransf_16"/>
</dbReference>
<dbReference type="Pfam" id="PF10294">
    <property type="entry name" value="Methyltransf_16"/>
    <property type="match status" value="1"/>
</dbReference>
<dbReference type="SUPFAM" id="SSF53335">
    <property type="entry name" value="S-adenosyl-L-methionine-dependent methyltransferases"/>
    <property type="match status" value="1"/>
</dbReference>
<evidence type="ECO:0008006" key="3">
    <source>
        <dbReference type="Google" id="ProtNLM"/>
    </source>
</evidence>
<dbReference type="Gene3D" id="3.40.50.150">
    <property type="entry name" value="Vaccinia Virus protein VP39"/>
    <property type="match status" value="1"/>
</dbReference>
<dbReference type="InterPro" id="IPR029063">
    <property type="entry name" value="SAM-dependent_MTases_sf"/>
</dbReference>
<comment type="caution">
    <text evidence="1">The sequence shown here is derived from an EMBL/GenBank/DDBJ whole genome shotgun (WGS) entry which is preliminary data.</text>
</comment>
<accession>A0A9W6ZDW2</accession>
<dbReference type="OrthoDB" id="413520at2759"/>
<organism evidence="1 2">
    <name type="scientific">Triparma laevis f. longispina</name>
    <dbReference type="NCBI Taxonomy" id="1714387"/>
    <lineage>
        <taxon>Eukaryota</taxon>
        <taxon>Sar</taxon>
        <taxon>Stramenopiles</taxon>
        <taxon>Ochrophyta</taxon>
        <taxon>Bolidophyceae</taxon>
        <taxon>Parmales</taxon>
        <taxon>Triparmaceae</taxon>
        <taxon>Triparma</taxon>
    </lineage>
</organism>
<dbReference type="Proteomes" id="UP001165122">
    <property type="component" value="Unassembled WGS sequence"/>
</dbReference>
<evidence type="ECO:0000313" key="2">
    <source>
        <dbReference type="Proteomes" id="UP001165122"/>
    </source>
</evidence>
<dbReference type="PANTHER" id="PTHR14614">
    <property type="entry name" value="HEPATOCELLULAR CARCINOMA-ASSOCIATED ANTIGEN"/>
    <property type="match status" value="1"/>
</dbReference>
<evidence type="ECO:0000313" key="1">
    <source>
        <dbReference type="EMBL" id="GMH50461.1"/>
    </source>
</evidence>
<protein>
    <recommendedName>
        <fullName evidence="3">Methyltransferase</fullName>
    </recommendedName>
</protein>
<dbReference type="EMBL" id="BRXW01000395">
    <property type="protein sequence ID" value="GMH50461.1"/>
    <property type="molecule type" value="Genomic_DNA"/>
</dbReference>